<dbReference type="RefSeq" id="WP_350348914.1">
    <property type="nucleotide sequence ID" value="NZ_CP158374.1"/>
</dbReference>
<evidence type="ECO:0000313" key="1">
    <source>
        <dbReference type="EMBL" id="XBX82898.1"/>
    </source>
</evidence>
<sequence length="251" mass="27319">MTGFLVRRRRGAHELGAREADLARRAASALLAADDRIREAAEEADFAEAELGAEATGRLRAALDTARRVLIDAFRLQRLNGEATPSSTQLTSARNARIIRACDWIEQTLDAETAALAQHVARARGTEMPETPVFMDAEPTKGAEETHQKDAAPGLTYVHLQLRERIEIADRRLEVARDLVATRSGRPGAEASARLALAEHLRADITLCLGGASDASERVATIVVIEPARRERLAAMAERVAELTDEAVELM</sequence>
<evidence type="ECO:0008006" key="2">
    <source>
        <dbReference type="Google" id="ProtNLM"/>
    </source>
</evidence>
<dbReference type="AlphaFoldDB" id="A0AAU7W998"/>
<organism evidence="1">
    <name type="scientific">Agromyces sp. G08B096</name>
    <dbReference type="NCBI Taxonomy" id="3156399"/>
    <lineage>
        <taxon>Bacteria</taxon>
        <taxon>Bacillati</taxon>
        <taxon>Actinomycetota</taxon>
        <taxon>Actinomycetes</taxon>
        <taxon>Micrococcales</taxon>
        <taxon>Microbacteriaceae</taxon>
        <taxon>Agromyces</taxon>
    </lineage>
</organism>
<protein>
    <recommendedName>
        <fullName evidence="2">DUF222 domain-containing protein</fullName>
    </recommendedName>
</protein>
<name>A0AAU7W998_9MICO</name>
<gene>
    <name evidence="1" type="ORF">ABIQ69_02955</name>
</gene>
<reference evidence="1" key="1">
    <citation type="submission" date="2024-05" db="EMBL/GenBank/DDBJ databases">
        <authorList>
            <person name="Yu L."/>
        </authorList>
    </citation>
    <scope>NUCLEOTIDE SEQUENCE</scope>
    <source>
        <strain evidence="1">G08B096</strain>
    </source>
</reference>
<accession>A0AAU7W998</accession>
<dbReference type="EMBL" id="CP158374">
    <property type="protein sequence ID" value="XBX82898.1"/>
    <property type="molecule type" value="Genomic_DNA"/>
</dbReference>
<proteinExistence type="predicted"/>